<proteinExistence type="inferred from homology"/>
<dbReference type="PANTHER" id="PTHR43421:SF1">
    <property type="entry name" value="METALLOPROTEASE PMBA"/>
    <property type="match status" value="1"/>
</dbReference>
<evidence type="ECO:0000259" key="2">
    <source>
        <dbReference type="Pfam" id="PF01523"/>
    </source>
</evidence>
<feature type="domain" description="Metalloprotease TldD/E N-terminal" evidence="2">
    <location>
        <begin position="32"/>
        <end position="96"/>
    </location>
</feature>
<feature type="domain" description="Metalloprotease TldD/E C-terminal" evidence="3">
    <location>
        <begin position="237"/>
        <end position="452"/>
    </location>
</feature>
<evidence type="ECO:0000259" key="3">
    <source>
        <dbReference type="Pfam" id="PF19289"/>
    </source>
</evidence>
<organism evidence="5 6">
    <name type="scientific">Hyphobacterium marinum</name>
    <dbReference type="NCBI Taxonomy" id="3116574"/>
    <lineage>
        <taxon>Bacteria</taxon>
        <taxon>Pseudomonadati</taxon>
        <taxon>Pseudomonadota</taxon>
        <taxon>Alphaproteobacteria</taxon>
        <taxon>Maricaulales</taxon>
        <taxon>Maricaulaceae</taxon>
        <taxon>Hyphobacterium</taxon>
    </lineage>
</organism>
<dbReference type="InterPro" id="IPR045569">
    <property type="entry name" value="Metalloprtase-TldD/E_C"/>
</dbReference>
<accession>A0ABU7LWQ4</accession>
<dbReference type="EMBL" id="JAZDRO010000001">
    <property type="protein sequence ID" value="MEE2565976.1"/>
    <property type="molecule type" value="Genomic_DNA"/>
</dbReference>
<name>A0ABU7LWQ4_9PROT</name>
<dbReference type="RefSeq" id="WP_330195505.1">
    <property type="nucleotide sequence ID" value="NZ_JAZDRO010000001.1"/>
</dbReference>
<feature type="domain" description="Metalloprotease TldD/E central" evidence="4">
    <location>
        <begin position="126"/>
        <end position="229"/>
    </location>
</feature>
<reference evidence="5 6" key="1">
    <citation type="submission" date="2024-01" db="EMBL/GenBank/DDBJ databases">
        <title>Hyphobacterium bacterium isolated from marine sediment.</title>
        <authorList>
            <person name="Zhao S."/>
        </authorList>
    </citation>
    <scope>NUCLEOTIDE SEQUENCE [LARGE SCALE GENOMIC DNA]</scope>
    <source>
        <strain evidence="5 6">Y60-23</strain>
    </source>
</reference>
<dbReference type="Pfam" id="PF01523">
    <property type="entry name" value="PmbA_TldD_1st"/>
    <property type="match status" value="1"/>
</dbReference>
<dbReference type="Proteomes" id="UP001310692">
    <property type="component" value="Unassembled WGS sequence"/>
</dbReference>
<dbReference type="InterPro" id="IPR035068">
    <property type="entry name" value="TldD/PmbA_N"/>
</dbReference>
<evidence type="ECO:0000259" key="4">
    <source>
        <dbReference type="Pfam" id="PF19290"/>
    </source>
</evidence>
<gene>
    <name evidence="5" type="ORF">V0U35_04725</name>
</gene>
<protein>
    <submittedName>
        <fullName evidence="5">TldD/PmbA family protein</fullName>
    </submittedName>
</protein>
<dbReference type="InterPro" id="IPR045570">
    <property type="entry name" value="Metalloprtase-TldD/E_cen_dom"/>
</dbReference>
<dbReference type="InterPro" id="IPR047657">
    <property type="entry name" value="PmbA"/>
</dbReference>
<dbReference type="InterPro" id="IPR036059">
    <property type="entry name" value="TldD/PmbA_sf"/>
</dbReference>
<evidence type="ECO:0000256" key="1">
    <source>
        <dbReference type="ARBA" id="ARBA00005836"/>
    </source>
</evidence>
<dbReference type="Gene3D" id="3.30.2290.10">
    <property type="entry name" value="PmbA/TldD superfamily"/>
    <property type="match status" value="1"/>
</dbReference>
<comment type="similarity">
    <text evidence="1">Belongs to the peptidase U62 family.</text>
</comment>
<comment type="caution">
    <text evidence="5">The sequence shown here is derived from an EMBL/GenBank/DDBJ whole genome shotgun (WGS) entry which is preliminary data.</text>
</comment>
<evidence type="ECO:0000313" key="5">
    <source>
        <dbReference type="EMBL" id="MEE2565976.1"/>
    </source>
</evidence>
<dbReference type="InterPro" id="IPR002510">
    <property type="entry name" value="Metalloprtase-TldD/E_N"/>
</dbReference>
<sequence length="453" mass="47256">MSSDTQSPDPTALEALAQDLMSRALKAGADAAEAAIVESRSLELSVRDGKLEDVERSESRDAGIRVFAGKRQAGVTFSDLSLDGSQAAIERAVAMAKAAPEDPYAGLADPGQLATDYPALDLYEASDWTPETLEKLACDIETAARGVPGVTMTESAFASTGEGAVGAASSNGFSGAWRKSSCGYGISVIAAKNGAMERDYAMTSARRLADLRDITDVGTEAGERTVARLGPQRLKSGPRPVIFDRRVSTAFLSALCGAISGPAVARGVSFLRDKMGEKVFAEGIHVIDDPHRPWGFGSQPFDGEGVATRKRAVIEDGRLTTWFLNCAAARQLGLEANGYASRSLGGPPGAGPSNLHMDAGKTTRADMIAGIDEGLLVTEMFGPSLNPNTGSWSVGVSGFRIAKGEIDHPVSEITVAGDLNAIFARLQPADDLLFRGSVNAPSIFVDGLSVGGS</sequence>
<keyword evidence="6" id="KW-1185">Reference proteome</keyword>
<dbReference type="Pfam" id="PF19290">
    <property type="entry name" value="PmbA_TldD_2nd"/>
    <property type="match status" value="1"/>
</dbReference>
<evidence type="ECO:0000313" key="6">
    <source>
        <dbReference type="Proteomes" id="UP001310692"/>
    </source>
</evidence>
<dbReference type="PANTHER" id="PTHR43421">
    <property type="entry name" value="METALLOPROTEASE PMBA"/>
    <property type="match status" value="1"/>
</dbReference>
<dbReference type="Pfam" id="PF19289">
    <property type="entry name" value="PmbA_TldD_3rd"/>
    <property type="match status" value="1"/>
</dbReference>
<dbReference type="SUPFAM" id="SSF111283">
    <property type="entry name" value="Putative modulator of DNA gyrase, PmbA/TldD"/>
    <property type="match status" value="1"/>
</dbReference>